<dbReference type="Pfam" id="PF14023">
    <property type="entry name" value="Bestrophin-like"/>
    <property type="match status" value="1"/>
</dbReference>
<evidence type="ECO:0000313" key="3">
    <source>
        <dbReference type="Proteomes" id="UP001156882"/>
    </source>
</evidence>
<proteinExistence type="predicted"/>
<evidence type="ECO:0000256" key="1">
    <source>
        <dbReference type="SAM" id="Phobius"/>
    </source>
</evidence>
<keyword evidence="1" id="KW-0472">Membrane</keyword>
<dbReference type="Proteomes" id="UP001156882">
    <property type="component" value="Unassembled WGS sequence"/>
</dbReference>
<dbReference type="EMBL" id="BSPC01000043">
    <property type="protein sequence ID" value="GLS21078.1"/>
    <property type="molecule type" value="Genomic_DNA"/>
</dbReference>
<comment type="caution">
    <text evidence="2">The sequence shown here is derived from an EMBL/GenBank/DDBJ whole genome shotgun (WGS) entry which is preliminary data.</text>
</comment>
<name>A0ABQ6CL62_9HYPH</name>
<sequence>MSSLTTIESAVFALIGLLLAFTISGALQRFDERRQLVLQEANAVSTAYDRLSLFEGQARDLQAKLKDYTADRIALYQMPRDLSLWQGTELWPPEQLIKIRESKKKLWEAAIEACPQSNYRSACTLALPALTNVFEFARLREGAAERHPPQIVYAMLFGFGLGGSLLAGFGMAGARSGVHMLIFAAMLAITLYTKGRGF</sequence>
<evidence type="ECO:0008006" key="4">
    <source>
        <dbReference type="Google" id="ProtNLM"/>
    </source>
</evidence>
<protein>
    <recommendedName>
        <fullName evidence="4">DUF4337 domain-containing protein</fullName>
    </recommendedName>
</protein>
<dbReference type="RefSeq" id="WP_284314143.1">
    <property type="nucleotide sequence ID" value="NZ_BSPC01000043.1"/>
</dbReference>
<evidence type="ECO:0000313" key="2">
    <source>
        <dbReference type="EMBL" id="GLS21078.1"/>
    </source>
</evidence>
<gene>
    <name evidence="2" type="ORF">GCM10007874_40950</name>
</gene>
<reference evidence="3" key="1">
    <citation type="journal article" date="2019" name="Int. J. Syst. Evol. Microbiol.">
        <title>The Global Catalogue of Microorganisms (GCM) 10K type strain sequencing project: providing services to taxonomists for standard genome sequencing and annotation.</title>
        <authorList>
            <consortium name="The Broad Institute Genomics Platform"/>
            <consortium name="The Broad Institute Genome Sequencing Center for Infectious Disease"/>
            <person name="Wu L."/>
            <person name="Ma J."/>
        </authorList>
    </citation>
    <scope>NUCLEOTIDE SEQUENCE [LARGE SCALE GENOMIC DNA]</scope>
    <source>
        <strain evidence="3">NBRC 101365</strain>
    </source>
</reference>
<keyword evidence="3" id="KW-1185">Reference proteome</keyword>
<keyword evidence="1" id="KW-0812">Transmembrane</keyword>
<accession>A0ABQ6CL62</accession>
<feature type="transmembrane region" description="Helical" evidence="1">
    <location>
        <begin position="151"/>
        <end position="171"/>
    </location>
</feature>
<feature type="transmembrane region" description="Helical" evidence="1">
    <location>
        <begin position="177"/>
        <end position="193"/>
    </location>
</feature>
<organism evidence="2 3">
    <name type="scientific">Labrys miyagiensis</name>
    <dbReference type="NCBI Taxonomy" id="346912"/>
    <lineage>
        <taxon>Bacteria</taxon>
        <taxon>Pseudomonadati</taxon>
        <taxon>Pseudomonadota</taxon>
        <taxon>Alphaproteobacteria</taxon>
        <taxon>Hyphomicrobiales</taxon>
        <taxon>Xanthobacteraceae</taxon>
        <taxon>Labrys</taxon>
    </lineage>
</organism>
<feature type="transmembrane region" description="Helical" evidence="1">
    <location>
        <begin position="6"/>
        <end position="27"/>
    </location>
</feature>
<dbReference type="InterPro" id="IPR025333">
    <property type="entry name" value="DUF4239"/>
</dbReference>
<keyword evidence="1" id="KW-1133">Transmembrane helix</keyword>